<feature type="non-terminal residue" evidence="2">
    <location>
        <position position="1"/>
    </location>
</feature>
<dbReference type="VEuPathDB" id="FungiDB:PSHT_09679"/>
<feature type="compositionally biased region" description="Low complexity" evidence="1">
    <location>
        <begin position="284"/>
        <end position="299"/>
    </location>
</feature>
<dbReference type="Proteomes" id="UP000239156">
    <property type="component" value="Unassembled WGS sequence"/>
</dbReference>
<feature type="region of interest" description="Disordered" evidence="1">
    <location>
        <begin position="92"/>
        <end position="115"/>
    </location>
</feature>
<feature type="compositionally biased region" description="Low complexity" evidence="1">
    <location>
        <begin position="174"/>
        <end position="187"/>
    </location>
</feature>
<keyword evidence="3" id="KW-1185">Reference proteome</keyword>
<feature type="region of interest" description="Disordered" evidence="1">
    <location>
        <begin position="164"/>
        <end position="187"/>
    </location>
</feature>
<proteinExistence type="predicted"/>
<dbReference type="AlphaFoldDB" id="A0A2S4VG01"/>
<accession>A0A2S4VG01</accession>
<feature type="compositionally biased region" description="Polar residues" evidence="1">
    <location>
        <begin position="315"/>
        <end position="326"/>
    </location>
</feature>
<dbReference type="VEuPathDB" id="FungiDB:PSTT_07494"/>
<feature type="compositionally biased region" description="Polar residues" evidence="1">
    <location>
        <begin position="636"/>
        <end position="646"/>
    </location>
</feature>
<evidence type="ECO:0000256" key="1">
    <source>
        <dbReference type="SAM" id="MobiDB-lite"/>
    </source>
</evidence>
<sequence length="843" mass="94632">KKRKHGSSTRTTTQETKRNNQASPESETRNLSSDVEVMAQNNNNNNHHNQTQALRETLRNNFKFIILQGPAFHSKHQALRLMVKSAQNLLEEDPDDDTYQTELDEQSAKLKSSEQSIDSDLSEAAVPVVDSLAEFIQTLIDREVKSKIDDHSIRFEKKIEKRLRNFQSKPSGESTTTTTTTTTSSTTEIDRKLIALEKKNEILENKLKEIEINQNQLQLKLKASEANQIKPQNTVEEQNPSSPSKPASPDTTRTPANAFSLALSPQIGSTITTQPPPAKRHRSSSQTQTQPKPQNKSQQRPPHAIKIPARVSTEPGLSSPRTNNELQIPFDSPVNQSAITPTNTQLQFGTYNYVMSRLMNSTSYSEYLQSKYTELLDQLGLNKSRINELINFCKILPDLDLSFLSKTPLVVNHPNPNPITGNNNNNHHLPPHFHNNPNHQQIQLQSNQINPINALPPTPTTTTITTANSMTATPSNINVIENLTLPLLKDHLKVIQFHTYASIGRLDKLETGLANSTKFGVNDPQTVSNLLKRIEFVERQTSQLVKSKATSQELIQLKSQLEGIIAIAQQEAQASYKAFCADTTTKVQSLSTAPVPVPNPPPTNQNSLTMVKVENQILDRLYVQLDRLFKSDDANRSTNKATTSETSKLHHKEREKSELEEGETSGSEEQEFLETIESSLTGGGGDTPEDFVSKKTNDLLVSSRWKTLIEKINMKLLEQQKFKENSLIHDHQHHHHHHQDHNHHHHHHHRVRMFLGLTGSSSIENCSGEIDCLKINKDTQSVQIDPQNSDLLNEQRKEEIQAEQNLVKNSIDLPPLPKNLNSRDSLAIIDQILFAPSAPSTST</sequence>
<protein>
    <submittedName>
        <fullName evidence="2">Uncharacterized protein</fullName>
    </submittedName>
</protein>
<feature type="compositionally biased region" description="Acidic residues" evidence="1">
    <location>
        <begin position="660"/>
        <end position="671"/>
    </location>
</feature>
<feature type="region of interest" description="Disordered" evidence="1">
    <location>
        <begin position="230"/>
        <end position="338"/>
    </location>
</feature>
<feature type="region of interest" description="Disordered" evidence="1">
    <location>
        <begin position="635"/>
        <end position="671"/>
    </location>
</feature>
<gene>
    <name evidence="2" type="ORF">PSTT_07494</name>
</gene>
<organism evidence="2 3">
    <name type="scientific">Puccinia striiformis</name>
    <dbReference type="NCBI Taxonomy" id="27350"/>
    <lineage>
        <taxon>Eukaryota</taxon>
        <taxon>Fungi</taxon>
        <taxon>Dikarya</taxon>
        <taxon>Basidiomycota</taxon>
        <taxon>Pucciniomycotina</taxon>
        <taxon>Pucciniomycetes</taxon>
        <taxon>Pucciniales</taxon>
        <taxon>Pucciniaceae</taxon>
        <taxon>Puccinia</taxon>
    </lineage>
</organism>
<feature type="compositionally biased region" description="Acidic residues" evidence="1">
    <location>
        <begin position="92"/>
        <end position="105"/>
    </location>
</feature>
<reference evidence="2" key="1">
    <citation type="submission" date="2017-12" db="EMBL/GenBank/DDBJ databases">
        <title>Gene loss provides genomic basis for host adaptation in cereal stripe rust fungi.</title>
        <authorList>
            <person name="Xia C."/>
        </authorList>
    </citation>
    <scope>NUCLEOTIDE SEQUENCE [LARGE SCALE GENOMIC DNA]</scope>
    <source>
        <strain evidence="2">93-210</strain>
    </source>
</reference>
<dbReference type="EMBL" id="PKSL01000064">
    <property type="protein sequence ID" value="POW08428.1"/>
    <property type="molecule type" value="Genomic_DNA"/>
</dbReference>
<feature type="region of interest" description="Disordered" evidence="1">
    <location>
        <begin position="1"/>
        <end position="31"/>
    </location>
</feature>
<feature type="compositionally biased region" description="Polar residues" evidence="1">
    <location>
        <begin position="8"/>
        <end position="31"/>
    </location>
</feature>
<name>A0A2S4VG01_9BASI</name>
<comment type="caution">
    <text evidence="2">The sequence shown here is derived from an EMBL/GenBank/DDBJ whole genome shotgun (WGS) entry which is preliminary data.</text>
</comment>
<evidence type="ECO:0000313" key="2">
    <source>
        <dbReference type="EMBL" id="POW08428.1"/>
    </source>
</evidence>
<feature type="compositionally biased region" description="Polar residues" evidence="1">
    <location>
        <begin position="230"/>
        <end position="257"/>
    </location>
</feature>
<evidence type="ECO:0000313" key="3">
    <source>
        <dbReference type="Proteomes" id="UP000239156"/>
    </source>
</evidence>